<accession>A0A3Q2HH31</accession>
<dbReference type="InParanoid" id="A0A3Q2HH31"/>
<dbReference type="GeneTree" id="ENSGT00950000183003"/>
<dbReference type="PROSITE" id="PS50088">
    <property type="entry name" value="ANK_REPEAT"/>
    <property type="match status" value="1"/>
</dbReference>
<organism evidence="6 7">
    <name type="scientific">Equus caballus</name>
    <name type="common">Horse</name>
    <dbReference type="NCBI Taxonomy" id="9796"/>
    <lineage>
        <taxon>Eukaryota</taxon>
        <taxon>Metazoa</taxon>
        <taxon>Chordata</taxon>
        <taxon>Craniata</taxon>
        <taxon>Vertebrata</taxon>
        <taxon>Euteleostomi</taxon>
        <taxon>Mammalia</taxon>
        <taxon>Eutheria</taxon>
        <taxon>Laurasiatheria</taxon>
        <taxon>Perissodactyla</taxon>
        <taxon>Equidae</taxon>
        <taxon>Equus</taxon>
    </lineage>
</organism>
<dbReference type="PROSITE" id="PS50297">
    <property type="entry name" value="ANK_REP_REGION"/>
    <property type="match status" value="1"/>
</dbReference>
<evidence type="ECO:0000256" key="2">
    <source>
        <dbReference type="ARBA" id="ARBA00023043"/>
    </source>
</evidence>
<sequence length="399" mass="42466">MLRSRLQGRRGCSGRRSGPLAVRPRPIGARAVREAGLPCSPGRLGRGRRRPGAAERQFLSRWGPGRAANARPWNRRGGSCRTMAEPREAANPAPKASLAPTALSLRSAPQPRPSKVVTGSLGRYRGHAAAAASREPLFHGSLMLSGSGRRRGALRELLGLQGAAPAGWLSEERPEEQAPGGSSGPGGSGLCLEPREHAWILAAAEGRFEALQELLEAEPGLLLRGDPITGYTVLHWLAKHGRHEELILVHDFAQRQGLRLDVSVPGSGGLTPLHLAALQGHDMVIKVLVGALGADPTRRDHSGHRPCHYLRPDAPQSLRELSGAEDWETAGGSERINANNNSSGGAAWTLRRTPSAVGAAAVETTARTAAAPGKKDSTGSRMAQIHGLLRHVFPFFQDR</sequence>
<feature type="region of interest" description="Disordered" evidence="5">
    <location>
        <begin position="1"/>
        <end position="27"/>
    </location>
</feature>
<evidence type="ECO:0000313" key="6">
    <source>
        <dbReference type="Ensembl" id="ENSECAP00000033908.1"/>
    </source>
</evidence>
<feature type="region of interest" description="Disordered" evidence="5">
    <location>
        <begin position="165"/>
        <end position="189"/>
    </location>
</feature>
<feature type="repeat" description="ANK" evidence="4">
    <location>
        <begin position="268"/>
        <end position="289"/>
    </location>
</feature>
<dbReference type="SMR" id="A0A3Q2HH31"/>
<dbReference type="InterPro" id="IPR002110">
    <property type="entry name" value="Ankyrin_rpt"/>
</dbReference>
<evidence type="ECO:0000256" key="5">
    <source>
        <dbReference type="SAM" id="MobiDB-lite"/>
    </source>
</evidence>
<dbReference type="PaxDb" id="9796-ENSECAP00000033908"/>
<reference evidence="6 7" key="1">
    <citation type="journal article" date="2009" name="Science">
        <title>Genome sequence, comparative analysis, and population genetics of the domestic horse.</title>
        <authorList>
            <consortium name="Broad Institute Genome Sequencing Platform"/>
            <consortium name="Broad Institute Whole Genome Assembly Team"/>
            <person name="Wade C.M."/>
            <person name="Giulotto E."/>
            <person name="Sigurdsson S."/>
            <person name="Zoli M."/>
            <person name="Gnerre S."/>
            <person name="Imsland F."/>
            <person name="Lear T.L."/>
            <person name="Adelson D.L."/>
            <person name="Bailey E."/>
            <person name="Bellone R.R."/>
            <person name="Bloecker H."/>
            <person name="Distl O."/>
            <person name="Edgar R.C."/>
            <person name="Garber M."/>
            <person name="Leeb T."/>
            <person name="Mauceli E."/>
            <person name="MacLeod J.N."/>
            <person name="Penedo M.C.T."/>
            <person name="Raison J.M."/>
            <person name="Sharpe T."/>
            <person name="Vogel J."/>
            <person name="Andersson L."/>
            <person name="Antczak D.F."/>
            <person name="Biagi T."/>
            <person name="Binns M.M."/>
            <person name="Chowdhary B.P."/>
            <person name="Coleman S.J."/>
            <person name="Della Valle G."/>
            <person name="Fryc S."/>
            <person name="Guerin G."/>
            <person name="Hasegawa T."/>
            <person name="Hill E.W."/>
            <person name="Jurka J."/>
            <person name="Kiialainen A."/>
            <person name="Lindgren G."/>
            <person name="Liu J."/>
            <person name="Magnani E."/>
            <person name="Mickelson J.R."/>
            <person name="Murray J."/>
            <person name="Nergadze S.G."/>
            <person name="Onofrio R."/>
            <person name="Pedroni S."/>
            <person name="Piras M.F."/>
            <person name="Raudsepp T."/>
            <person name="Rocchi M."/>
            <person name="Roeed K.H."/>
            <person name="Ryder O.A."/>
            <person name="Searle S."/>
            <person name="Skow L."/>
            <person name="Swinburne J.E."/>
            <person name="Syvaenen A.C."/>
            <person name="Tozaki T."/>
            <person name="Valberg S.J."/>
            <person name="Vaudin M."/>
            <person name="White J.R."/>
            <person name="Zody M.C."/>
            <person name="Lander E.S."/>
            <person name="Lindblad-Toh K."/>
        </authorList>
    </citation>
    <scope>NUCLEOTIDE SEQUENCE [LARGE SCALE GENOMIC DNA]</scope>
    <source>
        <strain evidence="6 7">Thoroughbred</strain>
    </source>
</reference>
<dbReference type="InterPro" id="IPR036770">
    <property type="entry name" value="Ankyrin_rpt-contain_sf"/>
</dbReference>
<evidence type="ECO:0000313" key="7">
    <source>
        <dbReference type="Proteomes" id="UP000002281"/>
    </source>
</evidence>
<dbReference type="Proteomes" id="UP000002281">
    <property type="component" value="Chromosome X"/>
</dbReference>
<keyword evidence="2 4" id="KW-0040">ANK repeat</keyword>
<protein>
    <submittedName>
        <fullName evidence="6">Sosondowah ankyrin repeat domain family member D</fullName>
    </submittedName>
</protein>
<comment type="similarity">
    <text evidence="3">Belongs to the SOWAH family.</text>
</comment>
<keyword evidence="7" id="KW-1185">Reference proteome</keyword>
<dbReference type="Gene3D" id="1.25.40.20">
    <property type="entry name" value="Ankyrin repeat-containing domain"/>
    <property type="match status" value="1"/>
</dbReference>
<dbReference type="OMA" id="HMFPFFQ"/>
<dbReference type="PANTHER" id="PTHR14491:SF8">
    <property type="entry name" value="ANKYRIN REPEAT DOMAIN-CONTAINING PROTEIN SOWAHD"/>
    <property type="match status" value="1"/>
</dbReference>
<name>A0A3Q2HH31_HORSE</name>
<evidence type="ECO:0000256" key="1">
    <source>
        <dbReference type="ARBA" id="ARBA00022737"/>
    </source>
</evidence>
<reference evidence="6" key="3">
    <citation type="submission" date="2025-09" db="UniProtKB">
        <authorList>
            <consortium name="Ensembl"/>
        </authorList>
    </citation>
    <scope>IDENTIFICATION</scope>
    <source>
        <strain evidence="6">Thoroughbred</strain>
    </source>
</reference>
<keyword evidence="1" id="KW-0677">Repeat</keyword>
<proteinExistence type="inferred from homology"/>
<evidence type="ECO:0000256" key="4">
    <source>
        <dbReference type="PROSITE-ProRule" id="PRU00023"/>
    </source>
</evidence>
<dbReference type="Ensembl" id="ENSECAT00000058749.2">
    <property type="protein sequence ID" value="ENSECAP00000033908.1"/>
    <property type="gene ID" value="ENSECAG00000038020.2"/>
</dbReference>
<evidence type="ECO:0000256" key="3">
    <source>
        <dbReference type="ARBA" id="ARBA00038122"/>
    </source>
</evidence>
<dbReference type="FunCoup" id="A0A3Q2HH31">
    <property type="interactions" value="60"/>
</dbReference>
<dbReference type="Pfam" id="PF12796">
    <property type="entry name" value="Ank_2"/>
    <property type="match status" value="1"/>
</dbReference>
<dbReference type="SUPFAM" id="SSF48403">
    <property type="entry name" value="Ankyrin repeat"/>
    <property type="match status" value="1"/>
</dbReference>
<dbReference type="AlphaFoldDB" id="A0A3Q2HH31"/>
<dbReference type="Bgee" id="ENSECAG00000038020">
    <property type="expression patterns" value="Expressed in leukocyte and 14 other cell types or tissues"/>
</dbReference>
<dbReference type="PANTHER" id="PTHR14491">
    <property type="entry name" value="SOSONDOWAH, ISOFORM G"/>
    <property type="match status" value="1"/>
</dbReference>
<gene>
    <name evidence="6" type="primary">SOWAHD</name>
</gene>
<reference evidence="6" key="2">
    <citation type="submission" date="2025-08" db="UniProtKB">
        <authorList>
            <consortium name="Ensembl"/>
        </authorList>
    </citation>
    <scope>IDENTIFICATION</scope>
    <source>
        <strain evidence="6">Thoroughbred</strain>
    </source>
</reference>
<dbReference type="STRING" id="9796.ENSECAP00000033908"/>